<accession>A0A6A6X5M7</accession>
<evidence type="ECO:0000256" key="1">
    <source>
        <dbReference type="SAM" id="Phobius"/>
    </source>
</evidence>
<gene>
    <name evidence="2" type="ORF">K505DRAFT_65997</name>
</gene>
<keyword evidence="1" id="KW-0472">Membrane</keyword>
<evidence type="ECO:0000313" key="2">
    <source>
        <dbReference type="EMBL" id="KAF2791425.1"/>
    </source>
</evidence>
<dbReference type="Proteomes" id="UP000799757">
    <property type="component" value="Unassembled WGS sequence"/>
</dbReference>
<protein>
    <submittedName>
        <fullName evidence="2">Uncharacterized protein</fullName>
    </submittedName>
</protein>
<evidence type="ECO:0000313" key="3">
    <source>
        <dbReference type="Proteomes" id="UP000799757"/>
    </source>
</evidence>
<keyword evidence="3" id="KW-1185">Reference proteome</keyword>
<proteinExistence type="predicted"/>
<sequence length="115" mass="13690">MTYRKHSSRNYRTRYIVTYRYSLLEAYWFSDWFLFLSGLIKEVLPSSVLSDCRRNRLQVCTLQQERGKSLIGKTKGIREQHSLPLYSRSPEDELSFQPNKMPILKYDIKPISSMC</sequence>
<dbReference type="EMBL" id="MU002019">
    <property type="protein sequence ID" value="KAF2791425.1"/>
    <property type="molecule type" value="Genomic_DNA"/>
</dbReference>
<keyword evidence="1" id="KW-1133">Transmembrane helix</keyword>
<name>A0A6A6X5M7_9PLEO</name>
<dbReference type="AlphaFoldDB" id="A0A6A6X5M7"/>
<keyword evidence="1" id="KW-0812">Transmembrane</keyword>
<reference evidence="2" key="1">
    <citation type="journal article" date="2020" name="Stud. Mycol.">
        <title>101 Dothideomycetes genomes: a test case for predicting lifestyles and emergence of pathogens.</title>
        <authorList>
            <person name="Haridas S."/>
            <person name="Albert R."/>
            <person name="Binder M."/>
            <person name="Bloem J."/>
            <person name="Labutti K."/>
            <person name="Salamov A."/>
            <person name="Andreopoulos B."/>
            <person name="Baker S."/>
            <person name="Barry K."/>
            <person name="Bills G."/>
            <person name="Bluhm B."/>
            <person name="Cannon C."/>
            <person name="Castanera R."/>
            <person name="Culley D."/>
            <person name="Daum C."/>
            <person name="Ezra D."/>
            <person name="Gonzalez J."/>
            <person name="Henrissat B."/>
            <person name="Kuo A."/>
            <person name="Liang C."/>
            <person name="Lipzen A."/>
            <person name="Lutzoni F."/>
            <person name="Magnuson J."/>
            <person name="Mondo S."/>
            <person name="Nolan M."/>
            <person name="Ohm R."/>
            <person name="Pangilinan J."/>
            <person name="Park H.-J."/>
            <person name="Ramirez L."/>
            <person name="Alfaro M."/>
            <person name="Sun H."/>
            <person name="Tritt A."/>
            <person name="Yoshinaga Y."/>
            <person name="Zwiers L.-H."/>
            <person name="Turgeon B."/>
            <person name="Goodwin S."/>
            <person name="Spatafora J."/>
            <person name="Crous P."/>
            <person name="Grigoriev I."/>
        </authorList>
    </citation>
    <scope>NUCLEOTIDE SEQUENCE</scope>
    <source>
        <strain evidence="2">CBS 109.77</strain>
    </source>
</reference>
<organism evidence="2 3">
    <name type="scientific">Melanomma pulvis-pyrius CBS 109.77</name>
    <dbReference type="NCBI Taxonomy" id="1314802"/>
    <lineage>
        <taxon>Eukaryota</taxon>
        <taxon>Fungi</taxon>
        <taxon>Dikarya</taxon>
        <taxon>Ascomycota</taxon>
        <taxon>Pezizomycotina</taxon>
        <taxon>Dothideomycetes</taxon>
        <taxon>Pleosporomycetidae</taxon>
        <taxon>Pleosporales</taxon>
        <taxon>Melanommataceae</taxon>
        <taxon>Melanomma</taxon>
    </lineage>
</organism>
<feature type="transmembrane region" description="Helical" evidence="1">
    <location>
        <begin position="21"/>
        <end position="40"/>
    </location>
</feature>